<evidence type="ECO:0000256" key="3">
    <source>
        <dbReference type="ARBA" id="ARBA00022833"/>
    </source>
</evidence>
<evidence type="ECO:0000256" key="2">
    <source>
        <dbReference type="ARBA" id="ARBA00022771"/>
    </source>
</evidence>
<dbReference type="OrthoDB" id="5945798at2759"/>
<evidence type="ECO:0000256" key="4">
    <source>
        <dbReference type="PROSITE-ProRule" id="PRU00134"/>
    </source>
</evidence>
<feature type="domain" description="MYND-type" evidence="5">
    <location>
        <begin position="35"/>
        <end position="71"/>
    </location>
</feature>
<evidence type="ECO:0000256" key="1">
    <source>
        <dbReference type="ARBA" id="ARBA00022723"/>
    </source>
</evidence>
<dbReference type="EMBL" id="LJIJ01000566">
    <property type="protein sequence ID" value="ODM96187.1"/>
    <property type="molecule type" value="Genomic_DNA"/>
</dbReference>
<dbReference type="SUPFAM" id="SSF144232">
    <property type="entry name" value="HIT/MYND zinc finger-like"/>
    <property type="match status" value="1"/>
</dbReference>
<keyword evidence="7" id="KW-1185">Reference proteome</keyword>
<evidence type="ECO:0000259" key="5">
    <source>
        <dbReference type="PROSITE" id="PS50865"/>
    </source>
</evidence>
<keyword evidence="3" id="KW-0862">Zinc</keyword>
<dbReference type="GO" id="GO:0008270">
    <property type="term" value="F:zinc ion binding"/>
    <property type="evidence" value="ECO:0007669"/>
    <property type="project" value="UniProtKB-KW"/>
</dbReference>
<comment type="caution">
    <text evidence="6">The sequence shown here is derived from an EMBL/GenBank/DDBJ whole genome shotgun (WGS) entry which is preliminary data.</text>
</comment>
<dbReference type="Gene3D" id="2.170.270.10">
    <property type="entry name" value="SET domain"/>
    <property type="match status" value="1"/>
</dbReference>
<dbReference type="STRING" id="48709.A0A1D2MSX8"/>
<dbReference type="Gene3D" id="6.10.140.2220">
    <property type="match status" value="2"/>
</dbReference>
<dbReference type="PROSITE" id="PS01360">
    <property type="entry name" value="ZF_MYND_1"/>
    <property type="match status" value="1"/>
</dbReference>
<feature type="non-terminal residue" evidence="6">
    <location>
        <position position="1"/>
    </location>
</feature>
<dbReference type="SUPFAM" id="SSF82199">
    <property type="entry name" value="SET domain"/>
    <property type="match status" value="1"/>
</dbReference>
<dbReference type="Gene3D" id="1.10.220.160">
    <property type="match status" value="1"/>
</dbReference>
<gene>
    <name evidence="6" type="ORF">Ocin01_10486</name>
</gene>
<accession>A0A1D2MSX8</accession>
<dbReference type="InterPro" id="IPR046341">
    <property type="entry name" value="SET_dom_sf"/>
</dbReference>
<keyword evidence="1" id="KW-0479">Metal-binding</keyword>
<protein>
    <submittedName>
        <fullName evidence="6">Protein msta, isoform A</fullName>
    </submittedName>
</protein>
<keyword evidence="2 4" id="KW-0863">Zinc-finger</keyword>
<dbReference type="Proteomes" id="UP000094527">
    <property type="component" value="Unassembled WGS sequence"/>
</dbReference>
<organism evidence="6 7">
    <name type="scientific">Orchesella cincta</name>
    <name type="common">Springtail</name>
    <name type="synonym">Podura cincta</name>
    <dbReference type="NCBI Taxonomy" id="48709"/>
    <lineage>
        <taxon>Eukaryota</taxon>
        <taxon>Metazoa</taxon>
        <taxon>Ecdysozoa</taxon>
        <taxon>Arthropoda</taxon>
        <taxon>Hexapoda</taxon>
        <taxon>Collembola</taxon>
        <taxon>Entomobryomorpha</taxon>
        <taxon>Entomobryoidea</taxon>
        <taxon>Orchesellidae</taxon>
        <taxon>Orchesellinae</taxon>
        <taxon>Orchesella</taxon>
    </lineage>
</organism>
<proteinExistence type="predicted"/>
<dbReference type="PANTHER" id="PTHR46455:SF5">
    <property type="entry name" value="SET AND MYND DOMAIN CONTAINING, ARTHROPOD-SPECIFIC, MEMBER 4, ISOFORM A"/>
    <property type="match status" value="1"/>
</dbReference>
<reference evidence="6 7" key="1">
    <citation type="journal article" date="2016" name="Genome Biol. Evol.">
        <title>Gene Family Evolution Reflects Adaptation to Soil Environmental Stressors in the Genome of the Collembolan Orchesella cincta.</title>
        <authorList>
            <person name="Faddeeva-Vakhrusheva A."/>
            <person name="Derks M.F."/>
            <person name="Anvar S.Y."/>
            <person name="Agamennone V."/>
            <person name="Suring W."/>
            <person name="Smit S."/>
            <person name="van Straalen N.M."/>
            <person name="Roelofs D."/>
        </authorList>
    </citation>
    <scope>NUCLEOTIDE SEQUENCE [LARGE SCALE GENOMIC DNA]</scope>
    <source>
        <tissue evidence="6">Mixed pool</tissue>
    </source>
</reference>
<sequence length="657" mass="74746">VLLHVICIYEKLWLNCTACDMEPDSNLNDIPSTLCLVCEKTSAVYCPRCRQVGYCSHDHRLLHWDAHDKECVAVNPVKIGRIGDGAMKLRTLITRNEFKSGTVVFFDAPLIRGPDDNLLSPDAVRHCFLTSSKQRSTCITCCSLVLDGRACVKCQWPVCSEKCQNDSNHCLMECAIFHGKPEVVFNVEMNPKAWNKILALETNPRSKQLEKLLDGGRPITDIQLKHQHALETEVLKDVMDHLRHLQLQKRFSRHLVSRVIQILNWNALPTDLAGLRKESMLLYPRTTIARHSCTPNAFWSIKSNYQLLCYSRVDIRVGESLYISRVSEDVLLKCAKMRQQHLHDMNIFCECERCASADELGTHFSTVKCINFEFFDPVKGCMRGNLLPVDPCNSETIWRCSSCQCERSNKLVQNYLTRITLELDEAKQSVSILKYKELNFAKAKQLADLLGLRKFISVLRHHEGRTVHKNHSIIFHAKSFIIKKLTNAIAEVFSLNVSVKHKVVELINDAAAYAVKLCDECLAISSTLVPGFCLQVGELIYYKQFCLGILLPVEFRKHKQSGGANLMEFFRAFEEAKQLRSRARFILSFYMDNPEVCKMLEFMTLDELLYSTLQKQVDQYSSSSSLVSQTSSSSKKASLSSPHISWSGINTSEDIVL</sequence>
<dbReference type="AlphaFoldDB" id="A0A1D2MSX8"/>
<dbReference type="InterPro" id="IPR053010">
    <property type="entry name" value="SET_SmydA-8"/>
</dbReference>
<dbReference type="InterPro" id="IPR002893">
    <property type="entry name" value="Znf_MYND"/>
</dbReference>
<evidence type="ECO:0000313" key="7">
    <source>
        <dbReference type="Proteomes" id="UP000094527"/>
    </source>
</evidence>
<dbReference type="PANTHER" id="PTHR46455">
    <property type="entry name" value="SET AND MYND DOMAIN CONTAINING, ARTHROPOD-SPECIFIC, MEMBER 4, ISOFORM A"/>
    <property type="match status" value="1"/>
</dbReference>
<evidence type="ECO:0000313" key="6">
    <source>
        <dbReference type="EMBL" id="ODM96187.1"/>
    </source>
</evidence>
<dbReference type="Pfam" id="PF01753">
    <property type="entry name" value="zf-MYND"/>
    <property type="match status" value="1"/>
</dbReference>
<dbReference type="PROSITE" id="PS50865">
    <property type="entry name" value="ZF_MYND_2"/>
    <property type="match status" value="1"/>
</dbReference>
<name>A0A1D2MSX8_ORCCI</name>